<evidence type="ECO:0000259" key="2">
    <source>
        <dbReference type="Pfam" id="PF08223"/>
    </source>
</evidence>
<dbReference type="Pfam" id="PF08223">
    <property type="entry name" value="PaaX_C"/>
    <property type="match status" value="1"/>
</dbReference>
<dbReference type="Gene3D" id="1.10.10.10">
    <property type="entry name" value="Winged helix-like DNA-binding domain superfamily/Winged helix DNA-binding domain"/>
    <property type="match status" value="1"/>
</dbReference>
<dbReference type="RefSeq" id="WP_344589987.1">
    <property type="nucleotide sequence ID" value="NZ_BAAARW010000012.1"/>
</dbReference>
<dbReference type="InterPro" id="IPR048846">
    <property type="entry name" value="PaaX-like_central"/>
</dbReference>
<dbReference type="Gene3D" id="1.20.58.1460">
    <property type="match status" value="1"/>
</dbReference>
<dbReference type="Proteomes" id="UP001501231">
    <property type="component" value="Unassembled WGS sequence"/>
</dbReference>
<evidence type="ECO:0000313" key="5">
    <source>
        <dbReference type="Proteomes" id="UP001501231"/>
    </source>
</evidence>
<evidence type="ECO:0000259" key="1">
    <source>
        <dbReference type="Pfam" id="PF07848"/>
    </source>
</evidence>
<dbReference type="InterPro" id="IPR011965">
    <property type="entry name" value="PaaX_trns_reg"/>
</dbReference>
<organism evidence="4 5">
    <name type="scientific">Actinomadura vinacea</name>
    <dbReference type="NCBI Taxonomy" id="115336"/>
    <lineage>
        <taxon>Bacteria</taxon>
        <taxon>Bacillati</taxon>
        <taxon>Actinomycetota</taxon>
        <taxon>Actinomycetes</taxon>
        <taxon>Streptosporangiales</taxon>
        <taxon>Thermomonosporaceae</taxon>
        <taxon>Actinomadura</taxon>
    </lineage>
</organism>
<reference evidence="4 5" key="1">
    <citation type="journal article" date="2019" name="Int. J. Syst. Evol. Microbiol.">
        <title>The Global Catalogue of Microorganisms (GCM) 10K type strain sequencing project: providing services to taxonomists for standard genome sequencing and annotation.</title>
        <authorList>
            <consortium name="The Broad Institute Genomics Platform"/>
            <consortium name="The Broad Institute Genome Sequencing Center for Infectious Disease"/>
            <person name="Wu L."/>
            <person name="Ma J."/>
        </authorList>
    </citation>
    <scope>NUCLEOTIDE SEQUENCE [LARGE SCALE GENOMIC DNA]</scope>
    <source>
        <strain evidence="4 5">JCM 3325</strain>
    </source>
</reference>
<dbReference type="PANTHER" id="PTHR30319:SF1">
    <property type="entry name" value="TRANSCRIPTIONAL REPRESSOR PAAX"/>
    <property type="match status" value="1"/>
</dbReference>
<dbReference type="Gene3D" id="3.30.70.2650">
    <property type="match status" value="1"/>
</dbReference>
<protein>
    <submittedName>
        <fullName evidence="4">PaaX family transcriptional regulator C-terminal domain-containing protein</fullName>
    </submittedName>
</protein>
<comment type="caution">
    <text evidence="4">The sequence shown here is derived from an EMBL/GenBank/DDBJ whole genome shotgun (WGS) entry which is preliminary data.</text>
</comment>
<dbReference type="InterPro" id="IPR036388">
    <property type="entry name" value="WH-like_DNA-bd_sf"/>
</dbReference>
<name>A0ABN3J3Y1_9ACTN</name>
<evidence type="ECO:0000313" key="4">
    <source>
        <dbReference type="EMBL" id="GAA2420364.1"/>
    </source>
</evidence>
<dbReference type="PIRSF" id="PIRSF020623">
    <property type="entry name" value="PaaX"/>
    <property type="match status" value="1"/>
</dbReference>
<feature type="domain" description="Transcriptional repressor PaaX-like N-terminal" evidence="1">
    <location>
        <begin position="3"/>
        <end position="58"/>
    </location>
</feature>
<evidence type="ECO:0000259" key="3">
    <source>
        <dbReference type="Pfam" id="PF20803"/>
    </source>
</evidence>
<sequence>MNARSALFDLYGDHLRERGGRAPVAALVRLLAALDVAAPAVRTAVSRMVRQEWLEPVRLPRGPGGGPGHVPGYALTPRAVRRLDEAAHRIYRDLGPWDGLWHVLVVDRVKDRARRERLAAGLAYLGYARLDETTWIGPRANPELDPLLAAESVRAERFRSSYEGDAHGLVARAWDLDGLARAYERWLADAGRLLDRSPADTDERAFAVRSRLVHEWRKFLFQDPGLPADLLPPEWPGALAARFFDDAAARLLPAASRFVDRCLEDPRERVGHGEGEDQGV</sequence>
<keyword evidence="5" id="KW-1185">Reference proteome</keyword>
<dbReference type="Pfam" id="PF20803">
    <property type="entry name" value="PaaX_M"/>
    <property type="match status" value="1"/>
</dbReference>
<dbReference type="EMBL" id="BAAARW010000012">
    <property type="protein sequence ID" value="GAA2420364.1"/>
    <property type="molecule type" value="Genomic_DNA"/>
</dbReference>
<dbReference type="PANTHER" id="PTHR30319">
    <property type="entry name" value="PHENYLACETIC ACID REGULATOR-RELATED TRANSCRIPTIONAL REPRESSOR"/>
    <property type="match status" value="1"/>
</dbReference>
<dbReference type="InterPro" id="IPR013225">
    <property type="entry name" value="PaaX_C"/>
</dbReference>
<proteinExistence type="predicted"/>
<gene>
    <name evidence="4" type="ORF">GCM10010191_34500</name>
</gene>
<accession>A0ABN3J3Y1</accession>
<dbReference type="Pfam" id="PF07848">
    <property type="entry name" value="PaaX"/>
    <property type="match status" value="1"/>
</dbReference>
<feature type="domain" description="Transcriptional repressor PaaX-like central Cas2-like" evidence="3">
    <location>
        <begin position="96"/>
        <end position="154"/>
    </location>
</feature>
<feature type="domain" description="Transcriptional repressor PaaX-like C-terminal" evidence="2">
    <location>
        <begin position="174"/>
        <end position="260"/>
    </location>
</feature>
<dbReference type="InterPro" id="IPR012906">
    <property type="entry name" value="PaaX-like_N"/>
</dbReference>